<evidence type="ECO:0000256" key="9">
    <source>
        <dbReference type="SAM" id="Coils"/>
    </source>
</evidence>
<dbReference type="EMBL" id="JBBPFD010000015">
    <property type="protein sequence ID" value="KAK7895262.1"/>
    <property type="molecule type" value="Genomic_DNA"/>
</dbReference>
<comment type="subcellular location">
    <subcellularLocation>
        <location evidence="1">Cell projection</location>
        <location evidence="1">Cilium</location>
    </subcellularLocation>
    <subcellularLocation>
        <location evidence="2">Cytoplasm</location>
        <location evidence="2">Cytoskeleton</location>
    </subcellularLocation>
</comment>
<evidence type="ECO:0000256" key="4">
    <source>
        <dbReference type="ARBA" id="ARBA00022574"/>
    </source>
</evidence>
<evidence type="ECO:0000256" key="3">
    <source>
        <dbReference type="ARBA" id="ARBA00022490"/>
    </source>
</evidence>
<feature type="region of interest" description="Disordered" evidence="10">
    <location>
        <begin position="231"/>
        <end position="255"/>
    </location>
</feature>
<gene>
    <name evidence="11" type="ORF">WMY93_020587</name>
</gene>
<evidence type="ECO:0000313" key="11">
    <source>
        <dbReference type="EMBL" id="KAK7895262.1"/>
    </source>
</evidence>
<evidence type="ECO:0000256" key="7">
    <source>
        <dbReference type="ARBA" id="ARBA00023212"/>
    </source>
</evidence>
<dbReference type="GO" id="GO:0005856">
    <property type="term" value="C:cytoskeleton"/>
    <property type="evidence" value="ECO:0007669"/>
    <property type="project" value="UniProtKB-SubCell"/>
</dbReference>
<dbReference type="Proteomes" id="UP001460270">
    <property type="component" value="Unassembled WGS sequence"/>
</dbReference>
<comment type="caution">
    <text evidence="11">The sequence shown here is derived from an EMBL/GenBank/DDBJ whole genome shotgun (WGS) entry which is preliminary data.</text>
</comment>
<proteinExistence type="predicted"/>
<sequence length="255" mass="29670">MPDGELPTDLSQVVVMDRTVFQRLQNRIPELKSEVCEQKQLFKEARQKHARLKRKNAEMGKRVKAGVEPGSFVPRATDKHVELKGTLPLAQFAGPAFIPEGVSLSHTTTHFTDLVPRVGLHRPADALRNRVLEELKQEQSLREVRYAKEIRQWDRKVDEARDELNQAIRGNSERMARLNQLQESREPDRKLNTQQQSVVFAVAHQPKCTITEFMLRRRSCALTVAVVRTSRGEERDRKRVQPCKEQQFERRDYQR</sequence>
<organism evidence="11 12">
    <name type="scientific">Mugilogobius chulae</name>
    <name type="common">yellowstripe goby</name>
    <dbReference type="NCBI Taxonomy" id="88201"/>
    <lineage>
        <taxon>Eukaryota</taxon>
        <taxon>Metazoa</taxon>
        <taxon>Chordata</taxon>
        <taxon>Craniata</taxon>
        <taxon>Vertebrata</taxon>
        <taxon>Euteleostomi</taxon>
        <taxon>Actinopterygii</taxon>
        <taxon>Neopterygii</taxon>
        <taxon>Teleostei</taxon>
        <taxon>Neoteleostei</taxon>
        <taxon>Acanthomorphata</taxon>
        <taxon>Gobiaria</taxon>
        <taxon>Gobiiformes</taxon>
        <taxon>Gobioidei</taxon>
        <taxon>Gobiidae</taxon>
        <taxon>Gobionellinae</taxon>
        <taxon>Mugilogobius</taxon>
    </lineage>
</organism>
<evidence type="ECO:0000256" key="10">
    <source>
        <dbReference type="SAM" id="MobiDB-lite"/>
    </source>
</evidence>
<keyword evidence="7" id="KW-0206">Cytoskeleton</keyword>
<keyword evidence="8" id="KW-0966">Cell projection</keyword>
<dbReference type="GO" id="GO:0005929">
    <property type="term" value="C:cilium"/>
    <property type="evidence" value="ECO:0007669"/>
    <property type="project" value="UniProtKB-SubCell"/>
</dbReference>
<evidence type="ECO:0000256" key="1">
    <source>
        <dbReference type="ARBA" id="ARBA00004138"/>
    </source>
</evidence>
<evidence type="ECO:0000256" key="8">
    <source>
        <dbReference type="ARBA" id="ARBA00023273"/>
    </source>
</evidence>
<evidence type="ECO:0000256" key="6">
    <source>
        <dbReference type="ARBA" id="ARBA00023054"/>
    </source>
</evidence>
<keyword evidence="4" id="KW-0853">WD repeat</keyword>
<evidence type="ECO:0000256" key="2">
    <source>
        <dbReference type="ARBA" id="ARBA00004245"/>
    </source>
</evidence>
<protein>
    <submittedName>
        <fullName evidence="11">Uncharacterized protein</fullName>
    </submittedName>
</protein>
<evidence type="ECO:0000256" key="5">
    <source>
        <dbReference type="ARBA" id="ARBA00022737"/>
    </source>
</evidence>
<reference evidence="12" key="1">
    <citation type="submission" date="2024-04" db="EMBL/GenBank/DDBJ databases">
        <title>Salinicola lusitanus LLJ914,a marine bacterium isolated from the Okinawa Trough.</title>
        <authorList>
            <person name="Li J."/>
        </authorList>
    </citation>
    <scope>NUCLEOTIDE SEQUENCE [LARGE SCALE GENOMIC DNA]</scope>
</reference>
<feature type="compositionally biased region" description="Basic and acidic residues" evidence="10">
    <location>
        <begin position="246"/>
        <end position="255"/>
    </location>
</feature>
<dbReference type="AlphaFoldDB" id="A0AAW0NIW3"/>
<dbReference type="PANTHER" id="PTHR14885">
    <property type="entry name" value="CILIA- AND FLAGELLA-ASSOCIATED PROTEIN 43-RELATED"/>
    <property type="match status" value="1"/>
</dbReference>
<name>A0AAW0NIW3_9GOBI</name>
<accession>A0AAW0NIW3</accession>
<keyword evidence="12" id="KW-1185">Reference proteome</keyword>
<dbReference type="PANTHER" id="PTHR14885:SF3">
    <property type="entry name" value="CILIA- AND FLAGELLA-ASSOCIATED PROTEIN 44"/>
    <property type="match status" value="1"/>
</dbReference>
<keyword evidence="6 9" id="KW-0175">Coiled coil</keyword>
<keyword evidence="3" id="KW-0963">Cytoplasm</keyword>
<feature type="coiled-coil region" evidence="9">
    <location>
        <begin position="143"/>
        <end position="181"/>
    </location>
</feature>
<evidence type="ECO:0000313" key="12">
    <source>
        <dbReference type="Proteomes" id="UP001460270"/>
    </source>
</evidence>
<keyword evidence="5" id="KW-0677">Repeat</keyword>